<dbReference type="AlphaFoldDB" id="A0A098GE78"/>
<dbReference type="EMBL" id="FMVN01000010">
    <property type="protein sequence ID" value="SCY57078.1"/>
    <property type="molecule type" value="Genomic_DNA"/>
</dbReference>
<name>A0A098GE78_LEGMI</name>
<protein>
    <submittedName>
        <fullName evidence="1">Uncharacterized protein</fullName>
    </submittedName>
</protein>
<dbReference type="OrthoDB" id="5657166at2"/>
<evidence type="ECO:0000313" key="4">
    <source>
        <dbReference type="Proteomes" id="UP000182998"/>
    </source>
</evidence>
<gene>
    <name evidence="1" type="ORF">LMI_0969</name>
    <name evidence="2" type="ORF">SAMN02982997_02096</name>
</gene>
<reference evidence="2 4" key="3">
    <citation type="submission" date="2016-10" db="EMBL/GenBank/DDBJ databases">
        <authorList>
            <person name="Varghese N."/>
            <person name="Submissions S."/>
        </authorList>
    </citation>
    <scope>NUCLEOTIDE SEQUENCE [LARGE SCALE GENOMIC DNA]</scope>
    <source>
        <strain evidence="2 4">ATCC 33218</strain>
    </source>
</reference>
<evidence type="ECO:0000313" key="3">
    <source>
        <dbReference type="Proteomes" id="UP000032414"/>
    </source>
</evidence>
<dbReference type="KEGG" id="tmc:LMI_0969"/>
<sequence>MSSDIAKRIHELKLQLDEIYLSIEKLLFSKTSFLHYIILFNQSIKEKENIDLLSYYGLLKTFMPSDYSSEDPRRIYSIKEMAFLKANVFLPKLLNQAKLEMYALSTPSEENNPVIRRLTANFVEMHVTILRIILAKKNLTDQQTNYLEEKVGSLKTTVGEIEKLNIQEFISHIEWRLSRNLYPQLRSPMFTFFGKGKTNKRLIQEISNLFEDLRSKPLTAEALIGALFLINGQLIPLLHESLRNTLSHHINQYLVHIQGNSGNNKYDQLTCIQTFYTQAHTLAVTWPVVNSAAEPTNETLSKQDLVAMVNQQGQNHTLNLS</sequence>
<dbReference type="Proteomes" id="UP000032414">
    <property type="component" value="Chromosome I"/>
</dbReference>
<proteinExistence type="predicted"/>
<accession>A0A098GE78</accession>
<keyword evidence="4" id="KW-1185">Reference proteome</keyword>
<dbReference type="RefSeq" id="WP_045098721.1">
    <property type="nucleotide sequence ID" value="NZ_CP020614.1"/>
</dbReference>
<evidence type="ECO:0000313" key="1">
    <source>
        <dbReference type="EMBL" id="CEG60285.1"/>
    </source>
</evidence>
<dbReference type="PATRIC" id="fig|451.8.peg.282"/>
<reference evidence="1" key="1">
    <citation type="submission" date="2014-09" db="EMBL/GenBank/DDBJ databases">
        <authorList>
            <person name="GOMEZ-VALERO Laura"/>
        </authorList>
    </citation>
    <scope>NUCLEOTIDE SEQUENCE</scope>
    <source>
        <strain evidence="1">ATCC33218</strain>
    </source>
</reference>
<evidence type="ECO:0000313" key="2">
    <source>
        <dbReference type="EMBL" id="SCY57078.1"/>
    </source>
</evidence>
<dbReference type="HOGENOM" id="CLU_865811_0_0_6"/>
<reference evidence="3" key="2">
    <citation type="submission" date="2014-09" db="EMBL/GenBank/DDBJ databases">
        <authorList>
            <person name="Gomez-Valero L."/>
        </authorList>
    </citation>
    <scope>NUCLEOTIDE SEQUENCE [LARGE SCALE GENOMIC DNA]</scope>
    <source>
        <strain evidence="3">ATCC33218</strain>
    </source>
</reference>
<dbReference type="Proteomes" id="UP000182998">
    <property type="component" value="Unassembled WGS sequence"/>
</dbReference>
<organism evidence="1 3">
    <name type="scientific">Legionella micdadei</name>
    <name type="common">Tatlockia micdadei</name>
    <dbReference type="NCBI Taxonomy" id="451"/>
    <lineage>
        <taxon>Bacteria</taxon>
        <taxon>Pseudomonadati</taxon>
        <taxon>Pseudomonadota</taxon>
        <taxon>Gammaproteobacteria</taxon>
        <taxon>Legionellales</taxon>
        <taxon>Legionellaceae</taxon>
        <taxon>Legionella</taxon>
    </lineage>
</organism>
<dbReference type="EMBL" id="LN614830">
    <property type="protein sequence ID" value="CEG60285.1"/>
    <property type="molecule type" value="Genomic_DNA"/>
</dbReference>